<dbReference type="GO" id="GO:0046872">
    <property type="term" value="F:metal ion binding"/>
    <property type="evidence" value="ECO:0007669"/>
    <property type="project" value="UniProtKB-KW"/>
</dbReference>
<dbReference type="InterPro" id="IPR011234">
    <property type="entry name" value="Fumarylacetoacetase-like_C"/>
</dbReference>
<comment type="caution">
    <text evidence="4">The sequence shown here is derived from an EMBL/GenBank/DDBJ whole genome shotgun (WGS) entry which is preliminary data.</text>
</comment>
<dbReference type="SUPFAM" id="SSF56529">
    <property type="entry name" value="FAH"/>
    <property type="match status" value="1"/>
</dbReference>
<dbReference type="Pfam" id="PF01557">
    <property type="entry name" value="FAA_hydrolase"/>
    <property type="match status" value="1"/>
</dbReference>
<dbReference type="PANTHER" id="PTHR42796:SF4">
    <property type="entry name" value="FUMARYLACETOACETATE HYDROLASE DOMAIN-CONTAINING PROTEIN 2A"/>
    <property type="match status" value="1"/>
</dbReference>
<keyword evidence="2" id="KW-0479">Metal-binding</keyword>
<dbReference type="InterPro" id="IPR036663">
    <property type="entry name" value="Fumarylacetoacetase_C_sf"/>
</dbReference>
<proteinExistence type="inferred from homology"/>
<dbReference type="Gene3D" id="3.90.850.10">
    <property type="entry name" value="Fumarylacetoacetase-like, C-terminal domain"/>
    <property type="match status" value="1"/>
</dbReference>
<evidence type="ECO:0000256" key="1">
    <source>
        <dbReference type="ARBA" id="ARBA00010211"/>
    </source>
</evidence>
<dbReference type="GO" id="GO:0016853">
    <property type="term" value="F:isomerase activity"/>
    <property type="evidence" value="ECO:0007669"/>
    <property type="project" value="UniProtKB-KW"/>
</dbReference>
<comment type="similarity">
    <text evidence="1">Belongs to the FAH family.</text>
</comment>
<name>T1B4T4_9ZZZZ</name>
<protein>
    <submittedName>
        <fullName evidence="4">5-carboxymethyl-2-hydroxymuconate Delta-isomerase</fullName>
    </submittedName>
</protein>
<dbReference type="EMBL" id="AUZY01007941">
    <property type="protein sequence ID" value="EQD47829.1"/>
    <property type="molecule type" value="Genomic_DNA"/>
</dbReference>
<evidence type="ECO:0000259" key="3">
    <source>
        <dbReference type="Pfam" id="PF01557"/>
    </source>
</evidence>
<gene>
    <name evidence="4" type="ORF">B1B_12146</name>
</gene>
<dbReference type="GO" id="GO:0044281">
    <property type="term" value="P:small molecule metabolic process"/>
    <property type="evidence" value="ECO:0007669"/>
    <property type="project" value="UniProtKB-ARBA"/>
</dbReference>
<evidence type="ECO:0000256" key="2">
    <source>
        <dbReference type="ARBA" id="ARBA00022723"/>
    </source>
</evidence>
<accession>T1B4T4</accession>
<reference evidence="4" key="1">
    <citation type="submission" date="2013-08" db="EMBL/GenBank/DDBJ databases">
        <authorList>
            <person name="Mendez C."/>
            <person name="Richter M."/>
            <person name="Ferrer M."/>
            <person name="Sanchez J."/>
        </authorList>
    </citation>
    <scope>NUCLEOTIDE SEQUENCE</scope>
</reference>
<keyword evidence="4" id="KW-0413">Isomerase</keyword>
<sequence>MPDPGHLDIVLRLNGEIRQESNTSNMIFSCEYLLSYITKFFPLNPGDVILTGTPGGVILGYPPDKQVWIRKGDVAEVSIEKLGTLLTEFA</sequence>
<dbReference type="PANTHER" id="PTHR42796">
    <property type="entry name" value="FUMARYLACETOACETATE HYDROLASE DOMAIN-CONTAINING PROTEIN 2A-RELATED"/>
    <property type="match status" value="1"/>
</dbReference>
<feature type="domain" description="Fumarylacetoacetase-like C-terminal" evidence="3">
    <location>
        <begin position="2"/>
        <end position="87"/>
    </location>
</feature>
<dbReference type="AlphaFoldDB" id="T1B4T4"/>
<organism evidence="4">
    <name type="scientific">mine drainage metagenome</name>
    <dbReference type="NCBI Taxonomy" id="410659"/>
    <lineage>
        <taxon>unclassified sequences</taxon>
        <taxon>metagenomes</taxon>
        <taxon>ecological metagenomes</taxon>
    </lineage>
</organism>
<reference evidence="4" key="2">
    <citation type="journal article" date="2014" name="ISME J.">
        <title>Microbial stratification in low pH oxic and suboxic macroscopic growths along an acid mine drainage.</title>
        <authorList>
            <person name="Mendez-Garcia C."/>
            <person name="Mesa V."/>
            <person name="Sprenger R.R."/>
            <person name="Richter M."/>
            <person name="Diez M.S."/>
            <person name="Solano J."/>
            <person name="Bargiela R."/>
            <person name="Golyshina O.V."/>
            <person name="Manteca A."/>
            <person name="Ramos J.L."/>
            <person name="Gallego J.R."/>
            <person name="Llorente I."/>
            <person name="Martins Dos Santos V.A."/>
            <person name="Jensen O.N."/>
            <person name="Pelaez A.I."/>
            <person name="Sanchez J."/>
            <person name="Ferrer M."/>
        </authorList>
    </citation>
    <scope>NUCLEOTIDE SEQUENCE</scope>
</reference>
<dbReference type="InterPro" id="IPR051121">
    <property type="entry name" value="FAH"/>
</dbReference>
<evidence type="ECO:0000313" key="4">
    <source>
        <dbReference type="EMBL" id="EQD47829.1"/>
    </source>
</evidence>